<name>A0A2S3ZP15_9MICO</name>
<keyword evidence="2" id="KW-0540">Nuclease</keyword>
<dbReference type="AlphaFoldDB" id="A0A2S3ZP15"/>
<dbReference type="OrthoDB" id="4464809at2"/>
<protein>
    <submittedName>
        <fullName evidence="2">Restriction endonuclease</fullName>
    </submittedName>
</protein>
<organism evidence="2 3">
    <name type="scientific">Cryobacterium zongtaii</name>
    <dbReference type="NCBI Taxonomy" id="1259217"/>
    <lineage>
        <taxon>Bacteria</taxon>
        <taxon>Bacillati</taxon>
        <taxon>Actinomycetota</taxon>
        <taxon>Actinomycetes</taxon>
        <taxon>Micrococcales</taxon>
        <taxon>Microbacteriaceae</taxon>
        <taxon>Cryobacterium</taxon>
    </lineage>
</organism>
<dbReference type="RefSeq" id="WP_103430103.1">
    <property type="nucleotide sequence ID" value="NZ_PPXF01000014.1"/>
</dbReference>
<sequence length="293" mass="33052">MYSPEEQLVIREDVFRWLDNKVGQGAYELTRDELVGYHFGDTSIPLLDRGRGIRNPRDFDATLTIMTGVKGVYDDVTSPDGFVHYAYQAREGGDNVKLKRALAQRVPLVYFEGVRPGVFVAHYPAYVVADDEVNRTFLIALEESMRFFGDPLHMTGDERRYAERAVRQRLHQPAFRARIMHAYASTCAVCQLKHAELLDAAHIVEDSDLAGLAVVTNGMALCKIHHAAYDRNLMGVTPDYEVRINGALLDEVDGPMLRYGLQDMHGKSLVLPARVRDQPSRDGLALRWEKFAA</sequence>
<dbReference type="InterPro" id="IPR003615">
    <property type="entry name" value="HNH_nuc"/>
</dbReference>
<dbReference type="Pfam" id="PF13391">
    <property type="entry name" value="HNH_2"/>
    <property type="match status" value="1"/>
</dbReference>
<reference evidence="2 3" key="1">
    <citation type="submission" date="2018-01" db="EMBL/GenBank/DDBJ databases">
        <title>Cryobacterium sp. nov., from glaciers in China.</title>
        <authorList>
            <person name="Liu Q."/>
            <person name="Xin Y.-H."/>
        </authorList>
    </citation>
    <scope>NUCLEOTIDE SEQUENCE [LARGE SCALE GENOMIC DNA]</scope>
    <source>
        <strain evidence="2 3">TMB1-8</strain>
    </source>
</reference>
<evidence type="ECO:0000313" key="2">
    <source>
        <dbReference type="EMBL" id="POH70817.1"/>
    </source>
</evidence>
<proteinExistence type="predicted"/>
<keyword evidence="2" id="KW-0255">Endonuclease</keyword>
<dbReference type="GO" id="GO:0004519">
    <property type="term" value="F:endonuclease activity"/>
    <property type="evidence" value="ECO:0007669"/>
    <property type="project" value="UniProtKB-KW"/>
</dbReference>
<feature type="domain" description="HNH nuclease" evidence="1">
    <location>
        <begin position="187"/>
        <end position="236"/>
    </location>
</feature>
<comment type="caution">
    <text evidence="2">The sequence shown here is derived from an EMBL/GenBank/DDBJ whole genome shotgun (WGS) entry which is preliminary data.</text>
</comment>
<evidence type="ECO:0000313" key="3">
    <source>
        <dbReference type="Proteomes" id="UP000237104"/>
    </source>
</evidence>
<evidence type="ECO:0000259" key="1">
    <source>
        <dbReference type="Pfam" id="PF13391"/>
    </source>
</evidence>
<dbReference type="EMBL" id="PPXF01000014">
    <property type="protein sequence ID" value="POH70817.1"/>
    <property type="molecule type" value="Genomic_DNA"/>
</dbReference>
<dbReference type="Proteomes" id="UP000237104">
    <property type="component" value="Unassembled WGS sequence"/>
</dbReference>
<keyword evidence="2" id="KW-0378">Hydrolase</keyword>
<gene>
    <name evidence="2" type="ORF">C3B59_03880</name>
</gene>
<accession>A0A2S3ZP15</accession>